<gene>
    <name evidence="2" type="ORF">A2519_18045</name>
</gene>
<feature type="transmembrane region" description="Helical" evidence="1">
    <location>
        <begin position="20"/>
        <end position="37"/>
    </location>
</feature>
<organism evidence="2 3">
    <name type="scientific">Candidatus Raymondbacteria bacterium RIFOXYD12_FULL_49_13</name>
    <dbReference type="NCBI Taxonomy" id="1817890"/>
    <lineage>
        <taxon>Bacteria</taxon>
        <taxon>Raymondiibacteriota</taxon>
    </lineage>
</organism>
<dbReference type="EMBL" id="MFYX01000074">
    <property type="protein sequence ID" value="OGK04263.1"/>
    <property type="molecule type" value="Genomic_DNA"/>
</dbReference>
<evidence type="ECO:0000256" key="1">
    <source>
        <dbReference type="SAM" id="Phobius"/>
    </source>
</evidence>
<keyword evidence="1" id="KW-1133">Transmembrane helix</keyword>
<keyword evidence="1" id="KW-0472">Membrane</keyword>
<name>A0A1F7FCA1_UNCRA</name>
<sequence length="269" mass="29702">MKFKGRAQQKADNVNLTPMINISALILMALAIISLSMKKEASLDQILQLPPVLYSAKQDTTNLEIYILPAKVGAGGNVVGDSTGLVAFSGKGSVPRQCPNCALPFRSDQGDYVPNSLTDMSGKPLPDLKIEIDEEKAKTTKIAVRPPAYSCSRCKTEISPYLRLDQIPEALKKRKKEIVDEMVLGENYSRDRLKKPRLTAEDEKKISDNIPLMIKADNKAFYGRILEVVYMAKDTSCAISKFVFVTRSDASIDVVKKTDTDTKAKKIAK</sequence>
<comment type="caution">
    <text evidence="2">The sequence shown here is derived from an EMBL/GenBank/DDBJ whole genome shotgun (WGS) entry which is preliminary data.</text>
</comment>
<proteinExistence type="predicted"/>
<evidence type="ECO:0000313" key="2">
    <source>
        <dbReference type="EMBL" id="OGK04263.1"/>
    </source>
</evidence>
<reference evidence="2 3" key="1">
    <citation type="journal article" date="2016" name="Nat. Commun.">
        <title>Thousands of microbial genomes shed light on interconnected biogeochemical processes in an aquifer system.</title>
        <authorList>
            <person name="Anantharaman K."/>
            <person name="Brown C.T."/>
            <person name="Hug L.A."/>
            <person name="Sharon I."/>
            <person name="Castelle C.J."/>
            <person name="Probst A.J."/>
            <person name="Thomas B.C."/>
            <person name="Singh A."/>
            <person name="Wilkins M.J."/>
            <person name="Karaoz U."/>
            <person name="Brodie E.L."/>
            <person name="Williams K.H."/>
            <person name="Hubbard S.S."/>
            <person name="Banfield J.F."/>
        </authorList>
    </citation>
    <scope>NUCLEOTIDE SEQUENCE [LARGE SCALE GENOMIC DNA]</scope>
</reference>
<dbReference type="Proteomes" id="UP000179243">
    <property type="component" value="Unassembled WGS sequence"/>
</dbReference>
<protein>
    <submittedName>
        <fullName evidence="2">Uncharacterized protein</fullName>
    </submittedName>
</protein>
<accession>A0A1F7FCA1</accession>
<keyword evidence="1" id="KW-0812">Transmembrane</keyword>
<dbReference type="AlphaFoldDB" id="A0A1F7FCA1"/>
<evidence type="ECO:0000313" key="3">
    <source>
        <dbReference type="Proteomes" id="UP000179243"/>
    </source>
</evidence>